<dbReference type="Proteomes" id="UP000027647">
    <property type="component" value="Unassembled WGS sequence"/>
</dbReference>
<dbReference type="InterPro" id="IPR032259">
    <property type="entry name" value="HIBYL-CoA-H"/>
</dbReference>
<evidence type="ECO:0000256" key="3">
    <source>
        <dbReference type="ARBA" id="ARBA00022801"/>
    </source>
</evidence>
<sequence>MTQDVLTRIEGPIGRITLNRPKALHALTLEMCHAMSAALTEWASNDDVRAIIIDHAEGSRGFCAGGDIAFLRNSALNDGGVSGRKFFHDEYQLNHQMFAYEKPIVAFMDGVTMGGGVGISQPAKFRVATENTRFAMPETGIGLFPDVGGGWFLSRLGGRLGQFLALTGARLKGEECLWAGLATHYVPSEMIEDLKARIAEKPDRIAGILSEPVGTPPPARLEENALKIAKHFASDTLEDILASLEAAAADGDEWAQKERDTLGTKSPQTLKVALRQLATSATLTDFADNMRMEYRIGSRVLTRPDFAEGVRAVIVDKTHDPKWDPLTPEGVSEELLDQIFAPLPEGEEWTPL</sequence>
<keyword evidence="6" id="KW-1185">Reference proteome</keyword>
<proteinExistence type="predicted"/>
<gene>
    <name evidence="5" type="ORF">EH31_08325</name>
</gene>
<dbReference type="GO" id="GO:0006574">
    <property type="term" value="P:L-valine catabolic process"/>
    <property type="evidence" value="ECO:0007669"/>
    <property type="project" value="TreeGrafter"/>
</dbReference>
<organism evidence="5 6">
    <name type="scientific">Erythrobacter longus</name>
    <dbReference type="NCBI Taxonomy" id="1044"/>
    <lineage>
        <taxon>Bacteria</taxon>
        <taxon>Pseudomonadati</taxon>
        <taxon>Pseudomonadota</taxon>
        <taxon>Alphaproteobacteria</taxon>
        <taxon>Sphingomonadales</taxon>
        <taxon>Erythrobacteraceae</taxon>
        <taxon>Erythrobacter/Porphyrobacter group</taxon>
        <taxon>Erythrobacter</taxon>
    </lineage>
</organism>
<dbReference type="PANTHER" id="PTHR43176:SF3">
    <property type="entry name" value="3-HYDROXYISOBUTYRYL-COA HYDROLASE, MITOCHONDRIAL"/>
    <property type="match status" value="1"/>
</dbReference>
<evidence type="ECO:0000313" key="5">
    <source>
        <dbReference type="EMBL" id="KEO90088.1"/>
    </source>
</evidence>
<dbReference type="eggNOG" id="COG1024">
    <property type="taxonomic scope" value="Bacteria"/>
</dbReference>
<comment type="caution">
    <text evidence="5">The sequence shown here is derived from an EMBL/GenBank/DDBJ whole genome shotgun (WGS) entry which is preliminary data.</text>
</comment>
<reference evidence="5 6" key="1">
    <citation type="submission" date="2014-04" db="EMBL/GenBank/DDBJ databases">
        <title>A comprehensive comparison of genomes of Erythrobacter spp. strains.</title>
        <authorList>
            <person name="Zheng Q."/>
        </authorList>
    </citation>
    <scope>NUCLEOTIDE SEQUENCE [LARGE SCALE GENOMIC DNA]</scope>
    <source>
        <strain evidence="5 6">DSM 6997</strain>
    </source>
</reference>
<dbReference type="NCBIfam" id="NF004127">
    <property type="entry name" value="PRK05617.1"/>
    <property type="match status" value="1"/>
</dbReference>
<protein>
    <recommendedName>
        <fullName evidence="2">3-hydroxyisobutyryl-CoA hydrolase</fullName>
        <ecNumber evidence="2">3.1.2.4</ecNumber>
    </recommendedName>
</protein>
<evidence type="ECO:0000256" key="2">
    <source>
        <dbReference type="ARBA" id="ARBA00011915"/>
    </source>
</evidence>
<dbReference type="STRING" id="1044.EH31_08325"/>
<keyword evidence="3" id="KW-0378">Hydrolase</keyword>
<dbReference type="AlphaFoldDB" id="A0A074ME16"/>
<evidence type="ECO:0000259" key="4">
    <source>
        <dbReference type="Pfam" id="PF16113"/>
    </source>
</evidence>
<comment type="catalytic activity">
    <reaction evidence="1">
        <text>3-hydroxy-2-methylpropanoyl-CoA + H2O = 3-hydroxy-2-methylpropanoate + CoA + H(+)</text>
        <dbReference type="Rhea" id="RHEA:20888"/>
        <dbReference type="ChEBI" id="CHEBI:11805"/>
        <dbReference type="ChEBI" id="CHEBI:15377"/>
        <dbReference type="ChEBI" id="CHEBI:15378"/>
        <dbReference type="ChEBI" id="CHEBI:57287"/>
        <dbReference type="ChEBI" id="CHEBI:57340"/>
        <dbReference type="EC" id="3.1.2.4"/>
    </reaction>
</comment>
<dbReference type="InterPro" id="IPR029045">
    <property type="entry name" value="ClpP/crotonase-like_dom_sf"/>
</dbReference>
<dbReference type="RefSeq" id="WP_034959566.1">
    <property type="nucleotide sequence ID" value="NZ_JMIW01000003.1"/>
</dbReference>
<dbReference type="EC" id="3.1.2.4" evidence="2"/>
<dbReference type="EMBL" id="JMIW01000003">
    <property type="protein sequence ID" value="KEO90088.1"/>
    <property type="molecule type" value="Genomic_DNA"/>
</dbReference>
<dbReference type="CDD" id="cd06558">
    <property type="entry name" value="crotonase-like"/>
    <property type="match status" value="1"/>
</dbReference>
<dbReference type="InterPro" id="IPR045004">
    <property type="entry name" value="ECH_dom"/>
</dbReference>
<evidence type="ECO:0000313" key="6">
    <source>
        <dbReference type="Proteomes" id="UP000027647"/>
    </source>
</evidence>
<dbReference type="OrthoDB" id="9790967at2"/>
<dbReference type="Pfam" id="PF16113">
    <property type="entry name" value="ECH_2"/>
    <property type="match status" value="1"/>
</dbReference>
<evidence type="ECO:0000256" key="1">
    <source>
        <dbReference type="ARBA" id="ARBA00001709"/>
    </source>
</evidence>
<feature type="domain" description="Enoyl-CoA hydratase/isomerase" evidence="4">
    <location>
        <begin position="13"/>
        <end position="340"/>
    </location>
</feature>
<dbReference type="SUPFAM" id="SSF52096">
    <property type="entry name" value="ClpP/crotonase"/>
    <property type="match status" value="1"/>
</dbReference>
<name>A0A074ME16_ERYLO</name>
<dbReference type="Gene3D" id="3.90.226.10">
    <property type="entry name" value="2-enoyl-CoA Hydratase, Chain A, domain 1"/>
    <property type="match status" value="1"/>
</dbReference>
<dbReference type="PANTHER" id="PTHR43176">
    <property type="entry name" value="3-HYDROXYISOBUTYRYL-COA HYDROLASE-RELATED"/>
    <property type="match status" value="1"/>
</dbReference>
<dbReference type="GO" id="GO:0003860">
    <property type="term" value="F:3-hydroxyisobutyryl-CoA hydrolase activity"/>
    <property type="evidence" value="ECO:0007669"/>
    <property type="project" value="UniProtKB-EC"/>
</dbReference>
<accession>A0A074ME16</accession>